<reference evidence="2 3" key="1">
    <citation type="journal article" date="2007" name="Int. J. Syst. Evol. Microbiol.">
        <title>Marixanthomonas ophiurae gen. nov., sp. nov., a marine bacterium of the family Flavobacteriaceae isolated from a deep-sea brittle star.</title>
        <authorList>
            <person name="Romanenko L.A."/>
            <person name="Uchino M."/>
            <person name="Frolova G.M."/>
            <person name="Mikhailov V.V."/>
        </authorList>
    </citation>
    <scope>NUCLEOTIDE SEQUENCE [LARGE SCALE GENOMIC DNA]</scope>
    <source>
        <strain evidence="2 3">KMM 3046</strain>
    </source>
</reference>
<comment type="caution">
    <text evidence="2">The sequence shown here is derived from an EMBL/GenBank/DDBJ whole genome shotgun (WGS) entry which is preliminary data.</text>
</comment>
<organism evidence="2 3">
    <name type="scientific">Marixanthomonas ophiurae</name>
    <dbReference type="NCBI Taxonomy" id="387659"/>
    <lineage>
        <taxon>Bacteria</taxon>
        <taxon>Pseudomonadati</taxon>
        <taxon>Bacteroidota</taxon>
        <taxon>Flavobacteriia</taxon>
        <taxon>Flavobacteriales</taxon>
        <taxon>Flavobacteriaceae</taxon>
        <taxon>Marixanthomonas</taxon>
    </lineage>
</organism>
<keyword evidence="1" id="KW-1133">Transmembrane helix</keyword>
<dbReference type="Pfam" id="PF12412">
    <property type="entry name" value="DUF3667"/>
    <property type="match status" value="1"/>
</dbReference>
<proteinExistence type="predicted"/>
<evidence type="ECO:0000256" key="1">
    <source>
        <dbReference type="SAM" id="Phobius"/>
    </source>
</evidence>
<dbReference type="RefSeq" id="WP_117158893.1">
    <property type="nucleotide sequence ID" value="NZ_QVID01000001.1"/>
</dbReference>
<dbReference type="AlphaFoldDB" id="A0A3E1QCJ6"/>
<feature type="transmembrane region" description="Helical" evidence="1">
    <location>
        <begin position="347"/>
        <end position="375"/>
    </location>
</feature>
<keyword evidence="3" id="KW-1185">Reference proteome</keyword>
<dbReference type="EMBL" id="QVID01000001">
    <property type="protein sequence ID" value="RFN59832.1"/>
    <property type="molecule type" value="Genomic_DNA"/>
</dbReference>
<gene>
    <name evidence="2" type="ORF">DZ858_07225</name>
</gene>
<keyword evidence="1" id="KW-0472">Membrane</keyword>
<dbReference type="Proteomes" id="UP000261082">
    <property type="component" value="Unassembled WGS sequence"/>
</dbReference>
<protein>
    <submittedName>
        <fullName evidence="2">DUF3667 domain-containing protein</fullName>
    </submittedName>
</protein>
<name>A0A3E1QCJ6_9FLAO</name>
<keyword evidence="1" id="KW-0812">Transmembrane</keyword>
<evidence type="ECO:0000313" key="2">
    <source>
        <dbReference type="EMBL" id="RFN59832.1"/>
    </source>
</evidence>
<dbReference type="InterPro" id="IPR022134">
    <property type="entry name" value="DUF3667"/>
</dbReference>
<evidence type="ECO:0000313" key="3">
    <source>
        <dbReference type="Proteomes" id="UP000261082"/>
    </source>
</evidence>
<feature type="transmembrane region" description="Helical" evidence="1">
    <location>
        <begin position="100"/>
        <end position="119"/>
    </location>
</feature>
<accession>A0A3E1QCJ6</accession>
<sequence length="376" mass="44337">MSKHKPVPSNSRKAQKYRGIECLNCGQPLDLSDIYCPYCSQLNSTKQLSFKDFFAEFINSIVSYDSRLRYTVKDLLFKPGTITRYYINGQRLKYANPFRFFLSVSIIYFILQGFIAFIVPEEDSMFNDDVGEQIEGEDFYDKFISINEQIKEASAKAKVAEDSISERKDSLLPTKNISQITYFSEESLDSLSWLKSSTERFKMYRNFYETHTIKKASVALDSLNHKNTLYNRWLYNKNESIERISNNPKGFLDYLFRKIPFFIFFFTPVYALFFWLIYSKKKHNYIDHTIFIFHVFSFLFLALIVCLLPDTILGSDFFQNILLLLIGPFYYYKALRNFYKQSRFITIVKFVFLNFIFWIGATFAAILFFAATAAIY</sequence>
<dbReference type="OrthoDB" id="675873at2"/>
<feature type="transmembrane region" description="Helical" evidence="1">
    <location>
        <begin position="290"/>
        <end position="311"/>
    </location>
</feature>
<feature type="transmembrane region" description="Helical" evidence="1">
    <location>
        <begin position="317"/>
        <end position="335"/>
    </location>
</feature>
<feature type="transmembrane region" description="Helical" evidence="1">
    <location>
        <begin position="259"/>
        <end position="278"/>
    </location>
</feature>